<evidence type="ECO:0000313" key="2">
    <source>
        <dbReference type="Proteomes" id="UP001231362"/>
    </source>
</evidence>
<name>A0ABT9V297_9BACL</name>
<protein>
    <submittedName>
        <fullName evidence="1">HSP20 family molecular chaperone IbpA</fullName>
    </submittedName>
</protein>
<keyword evidence="2" id="KW-1185">Reference proteome</keyword>
<proteinExistence type="predicted"/>
<accession>A0ABT9V297</accession>
<dbReference type="CDD" id="cd00298">
    <property type="entry name" value="ACD_sHsps_p23-like"/>
    <property type="match status" value="1"/>
</dbReference>
<dbReference type="RefSeq" id="WP_307149651.1">
    <property type="nucleotide sequence ID" value="NZ_JAUSTU010000005.1"/>
</dbReference>
<sequence>MFPWGFSPFNQDMFKKLQKMKPQEIEKYVYDMMGKMFPPEMNGMNFGMTPPIMETSPPQNEESPPEIDARVFETHDDVFVIIPIKDKDSLKDIKIAHTSNQLIIRHMPDWEDKHTITLPAIVRKKGTKATYQDGTLEIRLQKNIDLQFSEIDINEKF</sequence>
<dbReference type="InterPro" id="IPR008978">
    <property type="entry name" value="HSP20-like_chaperone"/>
</dbReference>
<organism evidence="1 2">
    <name type="scientific">Anoxybacillus andreesenii</name>
    <dbReference type="NCBI Taxonomy" id="1325932"/>
    <lineage>
        <taxon>Bacteria</taxon>
        <taxon>Bacillati</taxon>
        <taxon>Bacillota</taxon>
        <taxon>Bacilli</taxon>
        <taxon>Bacillales</taxon>
        <taxon>Anoxybacillaceae</taxon>
        <taxon>Anoxybacillus</taxon>
    </lineage>
</organism>
<gene>
    <name evidence="1" type="ORF">J2S07_001379</name>
</gene>
<dbReference type="Gene3D" id="2.60.40.790">
    <property type="match status" value="1"/>
</dbReference>
<dbReference type="SUPFAM" id="SSF49764">
    <property type="entry name" value="HSP20-like chaperones"/>
    <property type="match status" value="1"/>
</dbReference>
<comment type="caution">
    <text evidence="1">The sequence shown here is derived from an EMBL/GenBank/DDBJ whole genome shotgun (WGS) entry which is preliminary data.</text>
</comment>
<evidence type="ECO:0000313" key="1">
    <source>
        <dbReference type="EMBL" id="MDQ0155075.1"/>
    </source>
</evidence>
<dbReference type="Proteomes" id="UP001231362">
    <property type="component" value="Unassembled WGS sequence"/>
</dbReference>
<reference evidence="1 2" key="1">
    <citation type="submission" date="2023-07" db="EMBL/GenBank/DDBJ databases">
        <title>Genomic Encyclopedia of Type Strains, Phase IV (KMG-IV): sequencing the most valuable type-strain genomes for metagenomic binning, comparative biology and taxonomic classification.</title>
        <authorList>
            <person name="Goeker M."/>
        </authorList>
    </citation>
    <scope>NUCLEOTIDE SEQUENCE [LARGE SCALE GENOMIC DNA]</scope>
    <source>
        <strain evidence="1 2">DSM 23948</strain>
    </source>
</reference>
<dbReference type="EMBL" id="JAUSTU010000005">
    <property type="protein sequence ID" value="MDQ0155075.1"/>
    <property type="molecule type" value="Genomic_DNA"/>
</dbReference>